<proteinExistence type="predicted"/>
<dbReference type="Proteomes" id="UP000485058">
    <property type="component" value="Unassembled WGS sequence"/>
</dbReference>
<evidence type="ECO:0000313" key="8">
    <source>
        <dbReference type="Proteomes" id="UP000485058"/>
    </source>
</evidence>
<accession>A0A699YTX3</accession>
<protein>
    <submittedName>
        <fullName evidence="7">Hcy-binding domain-containing protein</fullName>
    </submittedName>
</protein>
<keyword evidence="1" id="KW-0489">Methyltransferase</keyword>
<comment type="caution">
    <text evidence="7">The sequence shown here is derived from an EMBL/GenBank/DDBJ whole genome shotgun (WGS) entry which is preliminary data.</text>
</comment>
<evidence type="ECO:0000256" key="4">
    <source>
        <dbReference type="ARBA" id="ARBA00022833"/>
    </source>
</evidence>
<dbReference type="InterPro" id="IPR003726">
    <property type="entry name" value="HCY_dom"/>
</dbReference>
<dbReference type="Pfam" id="PF02574">
    <property type="entry name" value="S-methyl_trans"/>
    <property type="match status" value="1"/>
</dbReference>
<evidence type="ECO:0000313" key="7">
    <source>
        <dbReference type="EMBL" id="GFH13270.1"/>
    </source>
</evidence>
<dbReference type="AlphaFoldDB" id="A0A699YTX3"/>
<evidence type="ECO:0000256" key="5">
    <source>
        <dbReference type="PROSITE-ProRule" id="PRU00333"/>
    </source>
</evidence>
<gene>
    <name evidence="7" type="ORF">HaLaN_09120</name>
</gene>
<dbReference type="EMBL" id="BLLF01000592">
    <property type="protein sequence ID" value="GFH13270.1"/>
    <property type="molecule type" value="Genomic_DNA"/>
</dbReference>
<dbReference type="SUPFAM" id="SSF82282">
    <property type="entry name" value="Homocysteine S-methyltransferase"/>
    <property type="match status" value="1"/>
</dbReference>
<dbReference type="GO" id="GO:0046872">
    <property type="term" value="F:metal ion binding"/>
    <property type="evidence" value="ECO:0007669"/>
    <property type="project" value="UniProtKB-KW"/>
</dbReference>
<dbReference type="Gene3D" id="3.20.20.330">
    <property type="entry name" value="Homocysteine-binding-like domain"/>
    <property type="match status" value="1"/>
</dbReference>
<dbReference type="PANTHER" id="PTHR46015:SF1">
    <property type="entry name" value="HOMOCYSTEINE S-METHYLTRANSFERASE-LIKE ISOFORM 1"/>
    <property type="match status" value="1"/>
</dbReference>
<dbReference type="GO" id="GO:0008898">
    <property type="term" value="F:S-adenosylmethionine-homocysteine S-methyltransferase activity"/>
    <property type="evidence" value="ECO:0007669"/>
    <property type="project" value="TreeGrafter"/>
</dbReference>
<dbReference type="PROSITE" id="PS50970">
    <property type="entry name" value="HCY"/>
    <property type="match status" value="1"/>
</dbReference>
<keyword evidence="8" id="KW-1185">Reference proteome</keyword>
<keyword evidence="2" id="KW-0808">Transferase</keyword>
<evidence type="ECO:0000256" key="3">
    <source>
        <dbReference type="ARBA" id="ARBA00022723"/>
    </source>
</evidence>
<organism evidence="7 8">
    <name type="scientific">Haematococcus lacustris</name>
    <name type="common">Green alga</name>
    <name type="synonym">Haematococcus pluvialis</name>
    <dbReference type="NCBI Taxonomy" id="44745"/>
    <lineage>
        <taxon>Eukaryota</taxon>
        <taxon>Viridiplantae</taxon>
        <taxon>Chlorophyta</taxon>
        <taxon>core chlorophytes</taxon>
        <taxon>Chlorophyceae</taxon>
        <taxon>CS clade</taxon>
        <taxon>Chlamydomonadales</taxon>
        <taxon>Haematococcaceae</taxon>
        <taxon>Haematococcus</taxon>
    </lineage>
</organism>
<sequence length="81" mass="9003">MDANPLLQLLAHQPYIILDGAMGTELEARGIVINGSRLWSSQLLLDNPDVLREIHLAYLRAGADVVTTATYQGEWWRDGQA</sequence>
<keyword evidence="3" id="KW-0479">Metal-binding</keyword>
<dbReference type="GO" id="GO:0032259">
    <property type="term" value="P:methylation"/>
    <property type="evidence" value="ECO:0007669"/>
    <property type="project" value="UniProtKB-KW"/>
</dbReference>
<dbReference type="InterPro" id="IPR051486">
    <property type="entry name" value="Hcy_S-methyltransferase"/>
</dbReference>
<feature type="domain" description="Hcy-binding" evidence="6">
    <location>
        <begin position="4"/>
        <end position="81"/>
    </location>
</feature>
<dbReference type="GO" id="GO:0033528">
    <property type="term" value="P:S-methylmethionine cycle"/>
    <property type="evidence" value="ECO:0007669"/>
    <property type="project" value="TreeGrafter"/>
</dbReference>
<name>A0A699YTX3_HAELA</name>
<evidence type="ECO:0000256" key="2">
    <source>
        <dbReference type="ARBA" id="ARBA00022679"/>
    </source>
</evidence>
<evidence type="ECO:0000259" key="6">
    <source>
        <dbReference type="PROSITE" id="PS50970"/>
    </source>
</evidence>
<dbReference type="InterPro" id="IPR036589">
    <property type="entry name" value="HCY_dom_sf"/>
</dbReference>
<evidence type="ECO:0000256" key="1">
    <source>
        <dbReference type="ARBA" id="ARBA00022603"/>
    </source>
</evidence>
<dbReference type="PANTHER" id="PTHR46015">
    <property type="entry name" value="ZGC:172121"/>
    <property type="match status" value="1"/>
</dbReference>
<reference evidence="7 8" key="1">
    <citation type="submission" date="2020-02" db="EMBL/GenBank/DDBJ databases">
        <title>Draft genome sequence of Haematococcus lacustris strain NIES-144.</title>
        <authorList>
            <person name="Morimoto D."/>
            <person name="Nakagawa S."/>
            <person name="Yoshida T."/>
            <person name="Sawayama S."/>
        </authorList>
    </citation>
    <scope>NUCLEOTIDE SEQUENCE [LARGE SCALE GENOMIC DNA]</scope>
    <source>
        <strain evidence="7 8">NIES-144</strain>
    </source>
</reference>
<dbReference type="GO" id="GO:0009086">
    <property type="term" value="P:methionine biosynthetic process"/>
    <property type="evidence" value="ECO:0007669"/>
    <property type="project" value="TreeGrafter"/>
</dbReference>
<comment type="caution">
    <text evidence="5">Lacks conserved residue(s) required for the propagation of feature annotation.</text>
</comment>
<keyword evidence="4" id="KW-0862">Zinc</keyword>